<gene>
    <name evidence="8" type="ORF">J4P90_18145</name>
</gene>
<dbReference type="PANTHER" id="PTHR30290">
    <property type="entry name" value="PERIPLASMIC BINDING COMPONENT OF ABC TRANSPORTER"/>
    <property type="match status" value="1"/>
</dbReference>
<protein>
    <submittedName>
        <fullName evidence="8">Peptide ABC transporter substrate-binding protein</fullName>
    </submittedName>
</protein>
<evidence type="ECO:0000256" key="2">
    <source>
        <dbReference type="ARBA" id="ARBA00005695"/>
    </source>
</evidence>
<feature type="signal peptide" evidence="6">
    <location>
        <begin position="1"/>
        <end position="20"/>
    </location>
</feature>
<evidence type="ECO:0000313" key="8">
    <source>
        <dbReference type="EMBL" id="MBO1627116.1"/>
    </source>
</evidence>
<evidence type="ECO:0000259" key="7">
    <source>
        <dbReference type="Pfam" id="PF00496"/>
    </source>
</evidence>
<dbReference type="CDD" id="cd08504">
    <property type="entry name" value="PBP2_OppA"/>
    <property type="match status" value="1"/>
</dbReference>
<reference evidence="8 9" key="1">
    <citation type="submission" date="2021-03" db="EMBL/GenBank/DDBJ databases">
        <title>Identification of novel Bacillus strains.</title>
        <authorList>
            <person name="Xiao Z."/>
            <person name="Li Y."/>
            <person name="Shen J."/>
        </authorList>
    </citation>
    <scope>NUCLEOTIDE SEQUENCE [LARGE SCALE GENOMIC DNA]</scope>
    <source>
        <strain evidence="8 9">SY8</strain>
    </source>
</reference>
<evidence type="ECO:0000256" key="4">
    <source>
        <dbReference type="ARBA" id="ARBA00022729"/>
    </source>
</evidence>
<comment type="similarity">
    <text evidence="2">Belongs to the bacterial solute-binding protein 5 family.</text>
</comment>
<dbReference type="RefSeq" id="WP_208018607.1">
    <property type="nucleotide sequence ID" value="NZ_JAGDQJ010000020.1"/>
</dbReference>
<name>A0ABS3P1N3_9BACI</name>
<dbReference type="PANTHER" id="PTHR30290:SF10">
    <property type="entry name" value="PERIPLASMIC OLIGOPEPTIDE-BINDING PROTEIN-RELATED"/>
    <property type="match status" value="1"/>
</dbReference>
<dbReference type="SUPFAM" id="SSF53850">
    <property type="entry name" value="Periplasmic binding protein-like II"/>
    <property type="match status" value="1"/>
</dbReference>
<feature type="domain" description="Solute-binding protein family 5" evidence="7">
    <location>
        <begin position="92"/>
        <end position="479"/>
    </location>
</feature>
<organism evidence="8 9">
    <name type="scientific">Bacillus arachidis</name>
    <dbReference type="NCBI Taxonomy" id="2819290"/>
    <lineage>
        <taxon>Bacteria</taxon>
        <taxon>Bacillati</taxon>
        <taxon>Bacillota</taxon>
        <taxon>Bacilli</taxon>
        <taxon>Bacillales</taxon>
        <taxon>Bacillaceae</taxon>
        <taxon>Bacillus</taxon>
    </lineage>
</organism>
<dbReference type="Gene3D" id="3.90.76.10">
    <property type="entry name" value="Dipeptide-binding Protein, Domain 1"/>
    <property type="match status" value="1"/>
</dbReference>
<sequence length="563" mass="63557">MKKLTAVVAPVLAMSMALTACSGSGGDKKTNTSSNSGEDKKSDIKYAAKQVLNRTETNEIPTMDTSKNTDTLGSQILGNTMEGLYRLDKDNKPIPAAAESSTKSEDGKKYTFKLRKDAKWSNGDPVTAKDFVYAWQRLVDPKTAAEYAFIAYYIKNAEAINQGKAEVSTLGAKAVDDYTLEVELERATPYFLNLTAFVSYYPLNEKFVKEKGDKYGLESDTTVYNGPFVLTDWKHEQGWKLKKNDSYWDKKTVKLDEVNYSVVKDMATRVNLYDSGEIDFTLLSGEFVDKYRNNKEEFGVYSEPGTFFLRLNQKRGGQDTPLKSKKLREAIALSINKKDLANVILNDGSKPADYLVANGLAKSNDGKDFQEEFKNGLKNDTKKAAAAWEEAKKELGKDQVTLEFLNYDTSNAKKVGEYVKDQIEKNLKGVTVNIKMQPFKQKLKLESDQDYDFSYAGWSPDYADPMTFLDMFESTNSQNQMSYSNPKYDEIIKQGKTELMADAKKRWGELGKAEKLLLEEDVALVPLFQSARSYVMRPNVKGVVKHNISPEYSFKWAYVTEEK</sequence>
<dbReference type="InterPro" id="IPR039424">
    <property type="entry name" value="SBP_5"/>
</dbReference>
<evidence type="ECO:0000313" key="9">
    <source>
        <dbReference type="Proteomes" id="UP000677611"/>
    </source>
</evidence>
<dbReference type="Gene3D" id="3.40.190.10">
    <property type="entry name" value="Periplasmic binding protein-like II"/>
    <property type="match status" value="1"/>
</dbReference>
<evidence type="ECO:0000256" key="6">
    <source>
        <dbReference type="SAM" id="SignalP"/>
    </source>
</evidence>
<accession>A0ABS3P1N3</accession>
<keyword evidence="9" id="KW-1185">Reference proteome</keyword>
<keyword evidence="4 6" id="KW-0732">Signal</keyword>
<evidence type="ECO:0000256" key="5">
    <source>
        <dbReference type="SAM" id="MobiDB-lite"/>
    </source>
</evidence>
<evidence type="ECO:0000256" key="1">
    <source>
        <dbReference type="ARBA" id="ARBA00004196"/>
    </source>
</evidence>
<dbReference type="InterPro" id="IPR000914">
    <property type="entry name" value="SBP_5_dom"/>
</dbReference>
<evidence type="ECO:0000256" key="3">
    <source>
        <dbReference type="ARBA" id="ARBA00022448"/>
    </source>
</evidence>
<proteinExistence type="inferred from homology"/>
<feature type="chain" id="PRO_5046391860" evidence="6">
    <location>
        <begin position="21"/>
        <end position="563"/>
    </location>
</feature>
<dbReference type="InterPro" id="IPR030678">
    <property type="entry name" value="Peptide/Ni-bd"/>
</dbReference>
<dbReference type="PIRSF" id="PIRSF002741">
    <property type="entry name" value="MppA"/>
    <property type="match status" value="1"/>
</dbReference>
<dbReference type="EMBL" id="JAGDQJ010000020">
    <property type="protein sequence ID" value="MBO1627116.1"/>
    <property type="molecule type" value="Genomic_DNA"/>
</dbReference>
<comment type="subcellular location">
    <subcellularLocation>
        <location evidence="1">Cell envelope</location>
    </subcellularLocation>
</comment>
<feature type="region of interest" description="Disordered" evidence="5">
    <location>
        <begin position="20"/>
        <end position="43"/>
    </location>
</feature>
<comment type="caution">
    <text evidence="8">The sequence shown here is derived from an EMBL/GenBank/DDBJ whole genome shotgun (WGS) entry which is preliminary data.</text>
</comment>
<keyword evidence="3" id="KW-0813">Transport</keyword>
<dbReference type="Proteomes" id="UP000677611">
    <property type="component" value="Unassembled WGS sequence"/>
</dbReference>
<dbReference type="Pfam" id="PF00496">
    <property type="entry name" value="SBP_bac_5"/>
    <property type="match status" value="1"/>
</dbReference>
<dbReference type="Gene3D" id="3.10.105.10">
    <property type="entry name" value="Dipeptide-binding Protein, Domain 3"/>
    <property type="match status" value="1"/>
</dbReference>
<dbReference type="PROSITE" id="PS51257">
    <property type="entry name" value="PROKAR_LIPOPROTEIN"/>
    <property type="match status" value="1"/>
</dbReference>